<name>A0A5B8MUK2_9CHLO</name>
<feature type="region of interest" description="Disordered" evidence="2">
    <location>
        <begin position="1"/>
        <end position="27"/>
    </location>
</feature>
<keyword evidence="1" id="KW-0175">Coiled coil</keyword>
<keyword evidence="4" id="KW-1185">Reference proteome</keyword>
<dbReference type="EMBL" id="CP031045">
    <property type="protein sequence ID" value="QDZ24223.1"/>
    <property type="molecule type" value="Genomic_DNA"/>
</dbReference>
<reference evidence="3 4" key="1">
    <citation type="submission" date="2018-07" db="EMBL/GenBank/DDBJ databases">
        <title>The complete nuclear genome of the prasinophyte Chloropicon primus (CCMP1205).</title>
        <authorList>
            <person name="Pombert J.-F."/>
            <person name="Otis C."/>
            <person name="Turmel M."/>
            <person name="Lemieux C."/>
        </authorList>
    </citation>
    <scope>NUCLEOTIDE SEQUENCE [LARGE SCALE GENOMIC DNA]</scope>
    <source>
        <strain evidence="3 4">CCMP1205</strain>
    </source>
</reference>
<feature type="coiled-coil region" evidence="1">
    <location>
        <begin position="212"/>
        <end position="279"/>
    </location>
</feature>
<proteinExistence type="predicted"/>
<sequence>MASSNGEENAESTPPSQAPGGGDWYGDLQAVTSDTLESVTSFFSLPDGLTGEGIRREDGENLIKGYVNQAVEAVTTTVDEGAKWASSVFKDVRTQATAQKTAYVDPALRQACHMVSVARELEVQAIGRIRKHYCWAYEQQPELVAFTSFAALVLAFPGTRRMVVRGTLRLRSQEGLYKRVSQQNTVLAQSVDLQLQETRKLLDRTKVATEEFVRTQKKLKDARNQLDSLQSRLYKTDKSVWGLLDDLSLIKTKEFQKQAQSLQTEVAAKKDEIRKQTKLVQKAIKDIAATAGI</sequence>
<dbReference type="Proteomes" id="UP000316726">
    <property type="component" value="Chromosome 12"/>
</dbReference>
<evidence type="ECO:0000313" key="3">
    <source>
        <dbReference type="EMBL" id="QDZ24223.1"/>
    </source>
</evidence>
<evidence type="ECO:0000313" key="4">
    <source>
        <dbReference type="Proteomes" id="UP000316726"/>
    </source>
</evidence>
<dbReference type="OrthoDB" id="1914410at2759"/>
<feature type="compositionally biased region" description="Polar residues" evidence="2">
    <location>
        <begin position="1"/>
        <end position="15"/>
    </location>
</feature>
<organism evidence="3 4">
    <name type="scientific">Chloropicon primus</name>
    <dbReference type="NCBI Taxonomy" id="1764295"/>
    <lineage>
        <taxon>Eukaryota</taxon>
        <taxon>Viridiplantae</taxon>
        <taxon>Chlorophyta</taxon>
        <taxon>Chloropicophyceae</taxon>
        <taxon>Chloropicales</taxon>
        <taxon>Chloropicaceae</taxon>
        <taxon>Chloropicon</taxon>
    </lineage>
</organism>
<dbReference type="PANTHER" id="PTHR34554">
    <property type="entry name" value="RGS1-HXK1-INTERACTING PROTEIN 1"/>
    <property type="match status" value="1"/>
</dbReference>
<protein>
    <submittedName>
        <fullName evidence="3">Uncharacterized protein</fullName>
    </submittedName>
</protein>
<evidence type="ECO:0000256" key="2">
    <source>
        <dbReference type="SAM" id="MobiDB-lite"/>
    </source>
</evidence>
<dbReference type="PANTHER" id="PTHR34554:SF2">
    <property type="entry name" value="RGS1-HXK1-INTERACTING PROTEIN 1"/>
    <property type="match status" value="1"/>
</dbReference>
<accession>A0A5B8MUK2</accession>
<evidence type="ECO:0000256" key="1">
    <source>
        <dbReference type="SAM" id="Coils"/>
    </source>
</evidence>
<dbReference type="InterPro" id="IPR053284">
    <property type="entry name" value="RGS1-HXK1_interactor"/>
</dbReference>
<gene>
    <name evidence="3" type="ORF">A3770_12p67410</name>
</gene>
<dbReference type="AlphaFoldDB" id="A0A5B8MUK2"/>